<dbReference type="Gene3D" id="2.30.110.10">
    <property type="entry name" value="Electron Transport, Fmn-binding Protein, Chain A"/>
    <property type="match status" value="1"/>
</dbReference>
<dbReference type="eggNOG" id="arCOG00512">
    <property type="taxonomic scope" value="Archaea"/>
</dbReference>
<dbReference type="InterPro" id="IPR024747">
    <property type="entry name" value="Pyridox_Oxase-rel"/>
</dbReference>
<protein>
    <submittedName>
        <fullName evidence="1">Pyridoxamine 5'-phosphate oxidase-related FMN-binding protein</fullName>
    </submittedName>
</protein>
<proteinExistence type="predicted"/>
<dbReference type="Pfam" id="PF12900">
    <property type="entry name" value="Pyridox_ox_2"/>
    <property type="match status" value="1"/>
</dbReference>
<dbReference type="STRING" id="877455.Metbo_1814"/>
<dbReference type="SUPFAM" id="SSF50475">
    <property type="entry name" value="FMN-binding split barrel"/>
    <property type="match status" value="1"/>
</dbReference>
<reference evidence="1 2" key="2">
    <citation type="journal article" date="2014" name="Int. J. Syst. Evol. Microbiol.">
        <title>Methanobacterium paludis sp. nov. and a novel strain of Methanobacterium lacus isolated from northern peatlands.</title>
        <authorList>
            <person name="Cadillo-Quiroz H."/>
            <person name="Brauer S.L."/>
            <person name="Goodson N."/>
            <person name="Yavitt J.B."/>
            <person name="Zinder S.H."/>
        </authorList>
    </citation>
    <scope>NUCLEOTIDE SEQUENCE [LARGE SCALE GENOMIC DNA]</scope>
    <source>
        <strain evidence="1 2">AL-21</strain>
    </source>
</reference>
<dbReference type="PANTHER" id="PTHR34071:SF2">
    <property type="entry name" value="FLAVIN-NUCLEOTIDE-BINDING PROTEIN"/>
    <property type="match status" value="1"/>
</dbReference>
<dbReference type="RefSeq" id="WP_013645387.1">
    <property type="nucleotide sequence ID" value="NC_015216.1"/>
</dbReference>
<sequence length="178" mass="20412">MNKIRYVQRKCSDKEKINDFLTSSRVGVLGMNDENSPYAVPLNYVWYHDSIFFHGAGSGRKELILSKEPKVCFTVFEEFGTVLDPMPCHADTSYMSVMLFGQIQRVMDFEESANILDQLVEKYTPGYYKKGLSAKMMEKYLSDLDGNPTSVYRLKPTDITAKENVVEEDELFKSGDRI</sequence>
<evidence type="ECO:0000313" key="2">
    <source>
        <dbReference type="Proteomes" id="UP000007490"/>
    </source>
</evidence>
<name>F0TA86_METLA</name>
<dbReference type="OrthoDB" id="953at2157"/>
<gene>
    <name evidence="1" type="ordered locus">Metbo_1814</name>
</gene>
<dbReference type="AlphaFoldDB" id="F0TA86"/>
<dbReference type="KEGG" id="mel:Metbo_1814"/>
<dbReference type="InterPro" id="IPR012349">
    <property type="entry name" value="Split_barrel_FMN-bd"/>
</dbReference>
<dbReference type="GeneID" id="10278271"/>
<dbReference type="EMBL" id="CP002551">
    <property type="protein sequence ID" value="ADZ10036.1"/>
    <property type="molecule type" value="Genomic_DNA"/>
</dbReference>
<organism evidence="1 2">
    <name type="scientific">Methanobacterium lacus (strain AL-21)</name>
    <dbReference type="NCBI Taxonomy" id="877455"/>
    <lineage>
        <taxon>Archaea</taxon>
        <taxon>Methanobacteriati</taxon>
        <taxon>Methanobacteriota</taxon>
        <taxon>Methanomada group</taxon>
        <taxon>Methanobacteria</taxon>
        <taxon>Methanobacteriales</taxon>
        <taxon>Methanobacteriaceae</taxon>
        <taxon>Methanobacterium</taxon>
    </lineage>
</organism>
<dbReference type="PANTHER" id="PTHR34071">
    <property type="entry name" value="5-NITROIMIDAZOLE ANTIBIOTICS RESISTANCE PROTEIN, NIMA-FAMILY-RELATED PROTEIN-RELATED"/>
    <property type="match status" value="1"/>
</dbReference>
<keyword evidence="2" id="KW-1185">Reference proteome</keyword>
<dbReference type="Proteomes" id="UP000007490">
    <property type="component" value="Chromosome"/>
</dbReference>
<dbReference type="HOGENOM" id="CLU_067890_2_2_2"/>
<evidence type="ECO:0000313" key="1">
    <source>
        <dbReference type="EMBL" id="ADZ10036.1"/>
    </source>
</evidence>
<accession>F0TA86</accession>
<reference evidence="2" key="1">
    <citation type="submission" date="2011-02" db="EMBL/GenBank/DDBJ databases">
        <title>Complete sequence of Methanobacterium sp. AL-21.</title>
        <authorList>
            <consortium name="US DOE Joint Genome Institute"/>
            <person name="Lucas S."/>
            <person name="Copeland A."/>
            <person name="Lapidus A."/>
            <person name="Cheng J.-F."/>
            <person name="Goodwin L."/>
            <person name="Pitluck S."/>
            <person name="Chertkov O."/>
            <person name="Detter J.C."/>
            <person name="Han C."/>
            <person name="Tapia R."/>
            <person name="Land M."/>
            <person name="Hauser L."/>
            <person name="Kyrpides N."/>
            <person name="Ivanova N."/>
            <person name="Mikhailova N."/>
            <person name="Pagani I."/>
            <person name="Cadillo-Quiroz H."/>
            <person name="Imachi H."/>
            <person name="Zinder S."/>
            <person name="Liu W."/>
            <person name="Woyke T."/>
        </authorList>
    </citation>
    <scope>NUCLEOTIDE SEQUENCE [LARGE SCALE GENOMIC DNA]</scope>
    <source>
        <strain evidence="2">AL-21</strain>
    </source>
</reference>